<evidence type="ECO:0000256" key="4">
    <source>
        <dbReference type="ARBA" id="ARBA00022827"/>
    </source>
</evidence>
<feature type="binding site" evidence="5">
    <location>
        <position position="305"/>
    </location>
    <ligand>
        <name>FAD</name>
        <dbReference type="ChEBI" id="CHEBI:57692"/>
    </ligand>
</feature>
<dbReference type="InterPro" id="IPR036188">
    <property type="entry name" value="FAD/NAD-bd_sf"/>
</dbReference>
<gene>
    <name evidence="9" type="ORF">XAT740_LOCUS12459</name>
</gene>
<comment type="cofactor">
    <cofactor evidence="1 5">
        <name>FAD</name>
        <dbReference type="ChEBI" id="CHEBI:57692"/>
    </cofactor>
</comment>
<dbReference type="EMBL" id="CAJNOR010000703">
    <property type="protein sequence ID" value="CAF0986353.1"/>
    <property type="molecule type" value="Genomic_DNA"/>
</dbReference>
<dbReference type="Pfam" id="PF00732">
    <property type="entry name" value="GMC_oxred_N"/>
    <property type="match status" value="1"/>
</dbReference>
<dbReference type="Gene3D" id="3.30.410.40">
    <property type="match status" value="1"/>
</dbReference>
<dbReference type="Gene3D" id="3.50.50.60">
    <property type="entry name" value="FAD/NAD(P)-binding domain"/>
    <property type="match status" value="1"/>
</dbReference>
<organism evidence="9 10">
    <name type="scientific">Adineta ricciae</name>
    <name type="common">Rotifer</name>
    <dbReference type="NCBI Taxonomy" id="249248"/>
    <lineage>
        <taxon>Eukaryota</taxon>
        <taxon>Metazoa</taxon>
        <taxon>Spiralia</taxon>
        <taxon>Gnathifera</taxon>
        <taxon>Rotifera</taxon>
        <taxon>Eurotatoria</taxon>
        <taxon>Bdelloidea</taxon>
        <taxon>Adinetida</taxon>
        <taxon>Adinetidae</taxon>
        <taxon>Adineta</taxon>
    </lineage>
</organism>
<evidence type="ECO:0000256" key="2">
    <source>
        <dbReference type="ARBA" id="ARBA00010790"/>
    </source>
</evidence>
<dbReference type="PANTHER" id="PTHR11552:SF147">
    <property type="entry name" value="CHOLINE DEHYDROGENASE, MITOCHONDRIAL"/>
    <property type="match status" value="1"/>
</dbReference>
<dbReference type="PANTHER" id="PTHR11552">
    <property type="entry name" value="GLUCOSE-METHANOL-CHOLINE GMC OXIDOREDUCTASE"/>
    <property type="match status" value="1"/>
</dbReference>
<dbReference type="GO" id="GO:0016614">
    <property type="term" value="F:oxidoreductase activity, acting on CH-OH group of donors"/>
    <property type="evidence" value="ECO:0007669"/>
    <property type="project" value="InterPro"/>
</dbReference>
<evidence type="ECO:0000256" key="5">
    <source>
        <dbReference type="PIRSR" id="PIRSR000137-2"/>
    </source>
</evidence>
<dbReference type="SUPFAM" id="SSF51905">
    <property type="entry name" value="FAD/NAD(P)-binding domain"/>
    <property type="match status" value="1"/>
</dbReference>
<dbReference type="AlphaFoldDB" id="A0A814FR26"/>
<evidence type="ECO:0000256" key="3">
    <source>
        <dbReference type="ARBA" id="ARBA00022630"/>
    </source>
</evidence>
<feature type="domain" description="Glucose-methanol-choline oxidoreductase C-terminal" evidence="8">
    <location>
        <begin position="445"/>
        <end position="584"/>
    </location>
</feature>
<evidence type="ECO:0000313" key="9">
    <source>
        <dbReference type="EMBL" id="CAF0986353.1"/>
    </source>
</evidence>
<evidence type="ECO:0000259" key="7">
    <source>
        <dbReference type="Pfam" id="PF00732"/>
    </source>
</evidence>
<reference evidence="9" key="1">
    <citation type="submission" date="2021-02" db="EMBL/GenBank/DDBJ databases">
        <authorList>
            <person name="Nowell W R."/>
        </authorList>
    </citation>
    <scope>NUCLEOTIDE SEQUENCE</scope>
</reference>
<comment type="similarity">
    <text evidence="2">Belongs to the GMC oxidoreductase family.</text>
</comment>
<feature type="domain" description="Glucose-methanol-choline oxidoreductase N-terminal" evidence="7">
    <location>
        <begin position="95"/>
        <end position="384"/>
    </location>
</feature>
<protein>
    <submittedName>
        <fullName evidence="9">Uncharacterized protein</fullName>
    </submittedName>
</protein>
<dbReference type="SUPFAM" id="SSF54373">
    <property type="entry name" value="FAD-linked reductases, C-terminal domain"/>
    <property type="match status" value="1"/>
</dbReference>
<dbReference type="InterPro" id="IPR012132">
    <property type="entry name" value="GMC_OxRdtase"/>
</dbReference>
<dbReference type="Pfam" id="PF05199">
    <property type="entry name" value="GMC_oxred_C"/>
    <property type="match status" value="1"/>
</dbReference>
<keyword evidence="4 5" id="KW-0274">FAD</keyword>
<evidence type="ECO:0000256" key="1">
    <source>
        <dbReference type="ARBA" id="ARBA00001974"/>
    </source>
</evidence>
<accession>A0A814FR26</accession>
<evidence type="ECO:0000313" key="10">
    <source>
        <dbReference type="Proteomes" id="UP000663828"/>
    </source>
</evidence>
<sequence length="600" mass="67460">MNKTKLTVVLMLLVMIIAITNVAARHDGHFTWGACNCQHGGERGGHCHCPWWAKMDTYCRAGKTLTYYHNNYNSNHHLHRIRHKRCLDASIGNCYDYIIVGSGTAGSILARKLSDDPNNKVLLIEQGYWSSLNPNIQEASKWYSLLSDPLVELGYVSVPQPELKNRTIPQPRGQGTGGSNSINAMIFLLGNRKDFDERWGQIDGWSWDDIAPYWNYINATFPHTQLDRNDSIMSELLQSAEEVGYKYNPNPNDLDSEQGQGGVAPRIYMAKKLSNNYAERVSSWNAYVQPILPRRNLDILVFTQVHKILFDKDLKAIGVQTYNLGKKDETYFYSKKEVILSAGVFDTPKLLLLSGIGPCDELEKHDIKCLSNVPGVGKNFQEHTILQMWSAPLVDQNTTLPNHVLGGAWGAVAIEENGEYYHVLGVGQVNNVKAIQIFIETFHYQSRGSVTLLNNNPLSKPVIDPNYLSNSYDIDKILNSIKVAQSFLSTKILSKLTTNKRRAISPTYDINNDNKLIEWARKNIETGLHPSSTCTMGNDFDDDNMIVVDNRLRVRNTENLRIADASIMPTLISGNPNQITMIIGFKAADMILEDNDSYGS</sequence>
<dbReference type="GO" id="GO:0050660">
    <property type="term" value="F:flavin adenine dinucleotide binding"/>
    <property type="evidence" value="ECO:0007669"/>
    <property type="project" value="InterPro"/>
</dbReference>
<keyword evidence="6" id="KW-0732">Signal</keyword>
<name>A0A814FR26_ADIRI</name>
<dbReference type="PIRSF" id="PIRSF000137">
    <property type="entry name" value="Alcohol_oxidase"/>
    <property type="match status" value="1"/>
</dbReference>
<dbReference type="InterPro" id="IPR000172">
    <property type="entry name" value="GMC_OxRdtase_N"/>
</dbReference>
<evidence type="ECO:0000256" key="6">
    <source>
        <dbReference type="SAM" id="SignalP"/>
    </source>
</evidence>
<evidence type="ECO:0000259" key="8">
    <source>
        <dbReference type="Pfam" id="PF05199"/>
    </source>
</evidence>
<comment type="caution">
    <text evidence="9">The sequence shown here is derived from an EMBL/GenBank/DDBJ whole genome shotgun (WGS) entry which is preliminary data.</text>
</comment>
<feature type="signal peptide" evidence="6">
    <location>
        <begin position="1"/>
        <end position="24"/>
    </location>
</feature>
<dbReference type="InterPro" id="IPR007867">
    <property type="entry name" value="GMC_OxRtase_C"/>
</dbReference>
<dbReference type="Proteomes" id="UP000663828">
    <property type="component" value="Unassembled WGS sequence"/>
</dbReference>
<keyword evidence="3" id="KW-0285">Flavoprotein</keyword>
<proteinExistence type="inferred from homology"/>
<keyword evidence="10" id="KW-1185">Reference proteome</keyword>
<feature type="chain" id="PRO_5032770055" evidence="6">
    <location>
        <begin position="25"/>
        <end position="600"/>
    </location>
</feature>